<dbReference type="InterPro" id="IPR024562">
    <property type="entry name" value="YqhG"/>
</dbReference>
<protein>
    <submittedName>
        <fullName evidence="1">YqhG family protein</fullName>
    </submittedName>
</protein>
<keyword evidence="2" id="KW-1185">Reference proteome</keyword>
<organism evidence="1 2">
    <name type="scientific">Jeotgalibacillus terrae</name>
    <dbReference type="NCBI Taxonomy" id="587735"/>
    <lineage>
        <taxon>Bacteria</taxon>
        <taxon>Bacillati</taxon>
        <taxon>Bacillota</taxon>
        <taxon>Bacilli</taxon>
        <taxon>Bacillales</taxon>
        <taxon>Caryophanaceae</taxon>
        <taxon>Jeotgalibacillus</taxon>
    </lineage>
</organism>
<dbReference type="Pfam" id="PF11079">
    <property type="entry name" value="YqhG"/>
    <property type="match status" value="1"/>
</dbReference>
<dbReference type="Proteomes" id="UP001597561">
    <property type="component" value="Unassembled WGS sequence"/>
</dbReference>
<evidence type="ECO:0000313" key="2">
    <source>
        <dbReference type="Proteomes" id="UP001597561"/>
    </source>
</evidence>
<name>A0ABW5ZKP6_9BACL</name>
<dbReference type="RefSeq" id="WP_204727815.1">
    <property type="nucleotide sequence ID" value="NZ_JAFBDK010000001.1"/>
</dbReference>
<sequence>MMKEAYKLVIEYLKCNGAVVTESANKAVVQLTEQLDRKFMNRPFYWHYRDALNQSGDPMHLIVQETPGQLKANDLLSIHYDHHIFQSILVSAQQENQFYTAFEKSETPCMLYPWITIQLTASFTPPGLADIRINSRISLITGIKYITSNLSSDTLSLSEKRPNGSILQPNRLPFATAISILYNGIENEVINQTKDVQAVQVCFKHISAGLIYLRSFE</sequence>
<evidence type="ECO:0000313" key="1">
    <source>
        <dbReference type="EMBL" id="MFD2913136.1"/>
    </source>
</evidence>
<accession>A0ABW5ZKP6</accession>
<comment type="caution">
    <text evidence="1">The sequence shown here is derived from an EMBL/GenBank/DDBJ whole genome shotgun (WGS) entry which is preliminary data.</text>
</comment>
<reference evidence="2" key="1">
    <citation type="journal article" date="2019" name="Int. J. Syst. Evol. Microbiol.">
        <title>The Global Catalogue of Microorganisms (GCM) 10K type strain sequencing project: providing services to taxonomists for standard genome sequencing and annotation.</title>
        <authorList>
            <consortium name="The Broad Institute Genomics Platform"/>
            <consortium name="The Broad Institute Genome Sequencing Center for Infectious Disease"/>
            <person name="Wu L."/>
            <person name="Ma J."/>
        </authorList>
    </citation>
    <scope>NUCLEOTIDE SEQUENCE [LARGE SCALE GENOMIC DNA]</scope>
    <source>
        <strain evidence="2">KCTC 13528</strain>
    </source>
</reference>
<gene>
    <name evidence="1" type="ORF">ACFS5P_14710</name>
</gene>
<proteinExistence type="predicted"/>
<dbReference type="EMBL" id="JBHUPG010000027">
    <property type="protein sequence ID" value="MFD2913136.1"/>
    <property type="molecule type" value="Genomic_DNA"/>
</dbReference>